<dbReference type="Pfam" id="PF01926">
    <property type="entry name" value="MMR_HSR1"/>
    <property type="match status" value="1"/>
</dbReference>
<gene>
    <name evidence="3" type="ORF">PSON_ATCC_30995.1.T1630053</name>
</gene>
<name>A0A8S1RC53_9CILI</name>
<keyword evidence="1" id="KW-0175">Coiled coil</keyword>
<dbReference type="Proteomes" id="UP000692954">
    <property type="component" value="Unassembled WGS sequence"/>
</dbReference>
<keyword evidence="4" id="KW-1185">Reference proteome</keyword>
<reference evidence="3" key="1">
    <citation type="submission" date="2021-01" db="EMBL/GenBank/DDBJ databases">
        <authorList>
            <consortium name="Genoscope - CEA"/>
            <person name="William W."/>
        </authorList>
    </citation>
    <scope>NUCLEOTIDE SEQUENCE</scope>
</reference>
<protein>
    <recommendedName>
        <fullName evidence="2">G domain-containing protein</fullName>
    </recommendedName>
</protein>
<proteinExistence type="predicted"/>
<dbReference type="GO" id="GO:0005525">
    <property type="term" value="F:GTP binding"/>
    <property type="evidence" value="ECO:0007669"/>
    <property type="project" value="InterPro"/>
</dbReference>
<evidence type="ECO:0000313" key="3">
    <source>
        <dbReference type="EMBL" id="CAD8125916.1"/>
    </source>
</evidence>
<evidence type="ECO:0000256" key="1">
    <source>
        <dbReference type="SAM" id="Coils"/>
    </source>
</evidence>
<dbReference type="AlphaFoldDB" id="A0A8S1RC53"/>
<dbReference type="EMBL" id="CAJJDN010000163">
    <property type="protein sequence ID" value="CAD8125916.1"/>
    <property type="molecule type" value="Genomic_DNA"/>
</dbReference>
<organism evidence="3 4">
    <name type="scientific">Paramecium sonneborni</name>
    <dbReference type="NCBI Taxonomy" id="65129"/>
    <lineage>
        <taxon>Eukaryota</taxon>
        <taxon>Sar</taxon>
        <taxon>Alveolata</taxon>
        <taxon>Ciliophora</taxon>
        <taxon>Intramacronucleata</taxon>
        <taxon>Oligohymenophorea</taxon>
        <taxon>Peniculida</taxon>
        <taxon>Parameciidae</taxon>
        <taxon>Paramecium</taxon>
    </lineage>
</organism>
<sequence length="680" mass="81943">MILKKVRSFKKSFKSPHLFKNIGYICQMYLSNQLQLIYDEFGKQLKLLEKDLFILLQLPINIINMQQEISHKEKQFQENLYIILIKIKQILFQYIDNFENLSTQIYNVINEWQNNITNSLIEIKNDNLQIKEFLNNLTKENIKFNNNSQYFQYDFLLSKADIIVYNYFQNYNDKQKLISDLNQFDLLIISWLDCFKDNIVSSIAYLFKLDLLPQEQEQKKNQTSVFILGPTRVGKSTLLNIINNSLNMKIHETQHKSLVFDVKEVSEKFEISHGLNSLTDCLQYFQLKNTNLLFFDSPGFVDTQYEKRIINQIKIFLKLIIQNQVILMILIDGLELCVSKKNFSETIKLLNIFFGDDSFDKQNYLSIIIPVFTKLEENTMDVIKKKWDSEIMKNIQNNAEENMLKIIKNQIDKNRHIKIYQASHYQNNNLQDLKSKKKEKETEMMELIKLQQFEQFQEFGINIKNLQNQIDYLENNRNEIIYKVKFEEIQQLRNRIIDICQELKDEQIEKQIQIKFSLKLTADLQNHLDQVLILWKNIFQFILKNIENSLLNMTQTHFNFRTFLTSLDVLERNLQYFQKENRDQRLYRYYYFFFKFCIYTNNNLIIQDCFRLLYLVDIFDQLSGKKQYCYDIDSLLNHIYQQVIYLKKGFNKQLFNFDQIDMAKNQQIFKEFQNNYSSKK</sequence>
<evidence type="ECO:0000313" key="4">
    <source>
        <dbReference type="Proteomes" id="UP000692954"/>
    </source>
</evidence>
<accession>A0A8S1RC53</accession>
<comment type="caution">
    <text evidence="3">The sequence shown here is derived from an EMBL/GenBank/DDBJ whole genome shotgun (WGS) entry which is preliminary data.</text>
</comment>
<evidence type="ECO:0000259" key="2">
    <source>
        <dbReference type="Pfam" id="PF01926"/>
    </source>
</evidence>
<dbReference type="InterPro" id="IPR006073">
    <property type="entry name" value="GTP-bd"/>
</dbReference>
<feature type="domain" description="G" evidence="2">
    <location>
        <begin position="225"/>
        <end position="332"/>
    </location>
</feature>
<feature type="coiled-coil region" evidence="1">
    <location>
        <begin position="430"/>
        <end position="509"/>
    </location>
</feature>
<dbReference type="OrthoDB" id="312663at2759"/>